<dbReference type="InterPro" id="IPR038765">
    <property type="entry name" value="Papain-like_cys_pep_sf"/>
</dbReference>
<evidence type="ECO:0000256" key="4">
    <source>
        <dbReference type="ARBA" id="ARBA00022525"/>
    </source>
</evidence>
<dbReference type="OrthoDB" id="78475at2157"/>
<dbReference type="Gene3D" id="3.10.620.30">
    <property type="match status" value="1"/>
</dbReference>
<dbReference type="InterPro" id="IPR003368">
    <property type="entry name" value="POMP_repeat"/>
</dbReference>
<evidence type="ECO:0000313" key="10">
    <source>
        <dbReference type="EMBL" id="KZX14917.1"/>
    </source>
</evidence>
<dbReference type="STRING" id="47311.MBCUT_18440"/>
<dbReference type="Pfam" id="PF01841">
    <property type="entry name" value="Transglut_core"/>
    <property type="match status" value="1"/>
</dbReference>
<keyword evidence="6" id="KW-0472">Membrane</keyword>
<dbReference type="InterPro" id="IPR011050">
    <property type="entry name" value="Pectin_lyase_fold/virulence"/>
</dbReference>
<dbReference type="PATRIC" id="fig|47311.3.peg.2004"/>
<dbReference type="AlphaFoldDB" id="A0A166CJZ1"/>
<dbReference type="SUPFAM" id="SSF51126">
    <property type="entry name" value="Pectin lyase-like"/>
    <property type="match status" value="2"/>
</dbReference>
<evidence type="ECO:0000256" key="7">
    <source>
        <dbReference type="ARBA" id="ARBA00023237"/>
    </source>
</evidence>
<keyword evidence="5" id="KW-0732">Signal</keyword>
<comment type="subcellular location">
    <subcellularLocation>
        <location evidence="1">Cell envelope</location>
    </subcellularLocation>
    <subcellularLocation>
        <location evidence="2">Cell outer membrane</location>
    </subcellularLocation>
    <subcellularLocation>
        <location evidence="3">Secreted</location>
    </subcellularLocation>
</comment>
<proteinExistence type="predicted"/>
<dbReference type="NCBIfam" id="TIGR01376">
    <property type="entry name" value="POMP_repeat"/>
    <property type="match status" value="4"/>
</dbReference>
<feature type="region of interest" description="Disordered" evidence="8">
    <location>
        <begin position="590"/>
        <end position="623"/>
    </location>
</feature>
<protein>
    <submittedName>
        <fullName evidence="10">Putative outer membrane protein PmpI</fullName>
    </submittedName>
</protein>
<dbReference type="EMBL" id="LWMW01000139">
    <property type="protein sequence ID" value="KZX14917.1"/>
    <property type="molecule type" value="Genomic_DNA"/>
</dbReference>
<keyword evidence="11" id="KW-1185">Reference proteome</keyword>
<evidence type="ECO:0000259" key="9">
    <source>
        <dbReference type="SMART" id="SM00460"/>
    </source>
</evidence>
<dbReference type="Pfam" id="PF02415">
    <property type="entry name" value="Chlam_PMP"/>
    <property type="match status" value="4"/>
</dbReference>
<dbReference type="RefSeq" id="WP_067260379.1">
    <property type="nucleotide sequence ID" value="NZ_LWMW01000139.1"/>
</dbReference>
<name>A0A166CJZ1_9EURY</name>
<dbReference type="PANTHER" id="PTHR11319">
    <property type="entry name" value="G PROTEIN-COUPLED RECEPTOR-RELATED"/>
    <property type="match status" value="1"/>
</dbReference>
<reference evidence="10 11" key="1">
    <citation type="submission" date="2016-04" db="EMBL/GenBank/DDBJ databases">
        <title>Genome sequence of Methanobrevibacter cuticularis DSM 11139.</title>
        <authorList>
            <person name="Poehlein A."/>
            <person name="Seedorf H."/>
            <person name="Daniel R."/>
        </authorList>
    </citation>
    <scope>NUCLEOTIDE SEQUENCE [LARGE SCALE GENOMIC DNA]</scope>
    <source>
        <strain evidence="10 11">DSM 11139</strain>
    </source>
</reference>
<keyword evidence="7" id="KW-0998">Cell outer membrane</keyword>
<evidence type="ECO:0000256" key="3">
    <source>
        <dbReference type="ARBA" id="ARBA00004613"/>
    </source>
</evidence>
<evidence type="ECO:0000256" key="5">
    <source>
        <dbReference type="ARBA" id="ARBA00022729"/>
    </source>
</evidence>
<comment type="caution">
    <text evidence="10">The sequence shown here is derived from an EMBL/GenBank/DDBJ whole genome shotgun (WGS) entry which is preliminary data.</text>
</comment>
<dbReference type="SMART" id="SM00460">
    <property type="entry name" value="TGc"/>
    <property type="match status" value="1"/>
</dbReference>
<dbReference type="GO" id="GO:0005576">
    <property type="term" value="C:extracellular region"/>
    <property type="evidence" value="ECO:0007669"/>
    <property type="project" value="UniProtKB-SubCell"/>
</dbReference>
<dbReference type="InterPro" id="IPR002931">
    <property type="entry name" value="Transglutaminase-like"/>
</dbReference>
<gene>
    <name evidence="10" type="primary">pmpI_6</name>
    <name evidence="10" type="ORF">MBCUT_18440</name>
</gene>
<sequence length="967" mass="103248">MKNIKIKRLSCFLTVLVFVFVVFSGSSSVFAVDDFDFIQNKVDSGTNMINLGNETYIPGSVNTVLVNKDSVVIKGSSANSKAVLDGGGSGSRIMSVTGDNVHLENLVFKNADVNAFGGALASYGVNLTIVNCEFVNNKAMVGAIILSNESTNAVIQNCVFVNNQAAYSNESGGGGGGAIDSHSSNGQIINCTFTNNTAIEIGGALYFIFGSNNTVTGCTFQNNTAPHGGAIYTGTAGTTLKISRSTFANNKANNNGGAIYSTNLLSIDGSNFTRNFAPNGGSIYSIANLNVTNSVFKENNATNGGAIRSTSVINIRGSVFDLNKASNGGAIYSTNTLNMVNNNFTNNKATNNGGGIYTDNVLAISGSSFVNNVATNNGGGISVLSTSRTTIASTKFTSNSAKNGGGVYNNAPLAISNSYFNSNKANANGGAIYANKNLNISGGSLTSNSAGYGSGIYNLANLRVSKVSISSNIANVISISLKTPTVVKPGNKLTVNIYLKTGDNILGAIYNSKGNTYINGSRKTPSDKTPDKIFSSAIAGSKKSIKSNINGVAARTYTVSKTAKKVVVSVSYSQGGKKWTISESVKVSSTAPSTPKTKTYTNKKSVSTASSASSGSGKSGSSVTVSLLNHENSHLASLVNMSKYTISSKKISYWNLKKESYTAVTDSLYKVNKDGWYSGTINSKGGVVWNKMSRKPSTTGTWFNLSSDSNTSNSKRKYSIGKIVPKYANNTSESPLSFFVSVKTSISHKSLTPYISYTYELVNKNTKTKKTVRFFEKSDISIYFASYLSASEIKNYSGALKSTYNCHVNNSAIKKQVVSMISKISGELTPKVKAVAIFNWLKNRHNYRGYSDTWYGAVNSLNLVLKGKIGQSLINCADQAHLTIALYRTMGIPAFYEHGYCKFKHNSSGHYWAKIYISGKWYMLDTTNSGNGFNSHTWKLLNIIGRYYELNEKIGNKKISSKILKEL</sequence>
<evidence type="ECO:0000256" key="8">
    <source>
        <dbReference type="SAM" id="MobiDB-lite"/>
    </source>
</evidence>
<dbReference type="InterPro" id="IPR039448">
    <property type="entry name" value="Beta_helix"/>
</dbReference>
<dbReference type="InterPro" id="IPR006626">
    <property type="entry name" value="PbH1"/>
</dbReference>
<dbReference type="Gene3D" id="2.160.20.10">
    <property type="entry name" value="Single-stranded right-handed beta-helix, Pectin lyase-like"/>
    <property type="match status" value="1"/>
</dbReference>
<keyword evidence="4" id="KW-0964">Secreted</keyword>
<dbReference type="PANTHER" id="PTHR11319:SF35">
    <property type="entry name" value="OUTER MEMBRANE PROTEIN PMPC-RELATED"/>
    <property type="match status" value="1"/>
</dbReference>
<dbReference type="InterPro" id="IPR012334">
    <property type="entry name" value="Pectin_lyas_fold"/>
</dbReference>
<dbReference type="Pfam" id="PF13229">
    <property type="entry name" value="Beta_helix"/>
    <property type="match status" value="1"/>
</dbReference>
<evidence type="ECO:0000313" key="11">
    <source>
        <dbReference type="Proteomes" id="UP000077275"/>
    </source>
</evidence>
<dbReference type="Proteomes" id="UP000077275">
    <property type="component" value="Unassembled WGS sequence"/>
</dbReference>
<dbReference type="SUPFAM" id="SSF54001">
    <property type="entry name" value="Cysteine proteinases"/>
    <property type="match status" value="1"/>
</dbReference>
<evidence type="ECO:0000256" key="1">
    <source>
        <dbReference type="ARBA" id="ARBA00004196"/>
    </source>
</evidence>
<dbReference type="SMART" id="SM00710">
    <property type="entry name" value="PbH1"/>
    <property type="match status" value="10"/>
</dbReference>
<feature type="domain" description="Transglutaminase-like" evidence="9">
    <location>
        <begin position="868"/>
        <end position="928"/>
    </location>
</feature>
<evidence type="ECO:0000256" key="6">
    <source>
        <dbReference type="ARBA" id="ARBA00023136"/>
    </source>
</evidence>
<accession>A0A166CJZ1</accession>
<organism evidence="10 11">
    <name type="scientific">Methanobrevibacter cuticularis</name>
    <dbReference type="NCBI Taxonomy" id="47311"/>
    <lineage>
        <taxon>Archaea</taxon>
        <taxon>Methanobacteriati</taxon>
        <taxon>Methanobacteriota</taxon>
        <taxon>Methanomada group</taxon>
        <taxon>Methanobacteria</taxon>
        <taxon>Methanobacteriales</taxon>
        <taxon>Methanobacteriaceae</taxon>
        <taxon>Methanobrevibacter</taxon>
    </lineage>
</organism>
<evidence type="ECO:0000256" key="2">
    <source>
        <dbReference type="ARBA" id="ARBA00004442"/>
    </source>
</evidence>